<keyword evidence="1" id="KW-0812">Transmembrane</keyword>
<keyword evidence="1" id="KW-0472">Membrane</keyword>
<organism evidence="2 3">
    <name type="scientific">Aphis gossypii</name>
    <name type="common">Cotton aphid</name>
    <dbReference type="NCBI Taxonomy" id="80765"/>
    <lineage>
        <taxon>Eukaryota</taxon>
        <taxon>Metazoa</taxon>
        <taxon>Ecdysozoa</taxon>
        <taxon>Arthropoda</taxon>
        <taxon>Hexapoda</taxon>
        <taxon>Insecta</taxon>
        <taxon>Pterygota</taxon>
        <taxon>Neoptera</taxon>
        <taxon>Paraneoptera</taxon>
        <taxon>Hemiptera</taxon>
        <taxon>Sternorrhyncha</taxon>
        <taxon>Aphidomorpha</taxon>
        <taxon>Aphidoidea</taxon>
        <taxon>Aphididae</taxon>
        <taxon>Aphidini</taxon>
        <taxon>Aphis</taxon>
        <taxon>Aphis</taxon>
    </lineage>
</organism>
<proteinExistence type="predicted"/>
<sequence length="147" mass="17141">MRRRRIVVTVVVKETLKISIINCGKRSHRKKGRKSVRNDFGCNGGGAAAINYSLFARYIRVHVLRNYTTIHVGFIIIIIFVVDQKMFSFLGFGLWVSQFVLGDGVMKIKGPEWGKKGSVLFFWTIYYFFWKCFKDKIYYNAIRHSSL</sequence>
<keyword evidence="3" id="KW-1185">Reference proteome</keyword>
<evidence type="ECO:0000256" key="1">
    <source>
        <dbReference type="SAM" id="Phobius"/>
    </source>
</evidence>
<name>A0A9P0IK08_APHGO</name>
<feature type="transmembrane region" description="Helical" evidence="1">
    <location>
        <begin position="63"/>
        <end position="81"/>
    </location>
</feature>
<dbReference type="Proteomes" id="UP001154329">
    <property type="component" value="Chromosome 1"/>
</dbReference>
<reference evidence="2" key="2">
    <citation type="submission" date="2022-10" db="EMBL/GenBank/DDBJ databases">
        <authorList>
            <consortium name="ENA_rothamsted_submissions"/>
            <consortium name="culmorum"/>
            <person name="King R."/>
        </authorList>
    </citation>
    <scope>NUCLEOTIDE SEQUENCE</scope>
</reference>
<reference evidence="2" key="1">
    <citation type="submission" date="2022-02" db="EMBL/GenBank/DDBJ databases">
        <authorList>
            <person name="King R."/>
        </authorList>
    </citation>
    <scope>NUCLEOTIDE SEQUENCE</scope>
</reference>
<dbReference type="AlphaFoldDB" id="A0A9P0IK08"/>
<dbReference type="EMBL" id="OU899034">
    <property type="protein sequence ID" value="CAH1708680.1"/>
    <property type="molecule type" value="Genomic_DNA"/>
</dbReference>
<keyword evidence="1" id="KW-1133">Transmembrane helix</keyword>
<protein>
    <submittedName>
        <fullName evidence="2">Uncharacterized protein</fullName>
    </submittedName>
</protein>
<evidence type="ECO:0000313" key="3">
    <source>
        <dbReference type="Proteomes" id="UP001154329"/>
    </source>
</evidence>
<gene>
    <name evidence="2" type="ORF">APHIGO_LOCUS517</name>
</gene>
<accession>A0A9P0IK08</accession>
<evidence type="ECO:0000313" key="2">
    <source>
        <dbReference type="EMBL" id="CAH1708680.1"/>
    </source>
</evidence>